<evidence type="ECO:0000259" key="2">
    <source>
        <dbReference type="Pfam" id="PF03795"/>
    </source>
</evidence>
<dbReference type="InterPro" id="IPR011008">
    <property type="entry name" value="Dimeric_a/b-barrel"/>
</dbReference>
<protein>
    <submittedName>
        <fullName evidence="3">YciI family protein</fullName>
    </submittedName>
</protein>
<keyword evidence="4" id="KW-1185">Reference proteome</keyword>
<name>A0ABW4K7R0_9HYPH</name>
<feature type="domain" description="YCII-related" evidence="2">
    <location>
        <begin position="3"/>
        <end position="88"/>
    </location>
</feature>
<comment type="caution">
    <text evidence="3">The sequence shown here is derived from an EMBL/GenBank/DDBJ whole genome shotgun (WGS) entry which is preliminary data.</text>
</comment>
<evidence type="ECO:0000313" key="4">
    <source>
        <dbReference type="Proteomes" id="UP001597308"/>
    </source>
</evidence>
<comment type="similarity">
    <text evidence="1">Belongs to the YciI family.</text>
</comment>
<dbReference type="RefSeq" id="WP_378799908.1">
    <property type="nucleotide sequence ID" value="NZ_JBHUER010000008.1"/>
</dbReference>
<sequence length="104" mass="10713">MNHLVLFSPGPSWVAGKSIDEQDAATLGAHLTALGGLFESGRLLFAGPFTAEDGGMLLLAARDSDDARATLERDPAVAAGLLSYAIKPVETVFDAANGVAWSAV</sequence>
<dbReference type="SUPFAM" id="SSF54909">
    <property type="entry name" value="Dimeric alpha+beta barrel"/>
    <property type="match status" value="1"/>
</dbReference>
<organism evidence="3 4">
    <name type="scientific">Methylopila henanensis</name>
    <dbReference type="NCBI Taxonomy" id="873516"/>
    <lineage>
        <taxon>Bacteria</taxon>
        <taxon>Pseudomonadati</taxon>
        <taxon>Pseudomonadota</taxon>
        <taxon>Alphaproteobacteria</taxon>
        <taxon>Hyphomicrobiales</taxon>
        <taxon>Methylopilaceae</taxon>
        <taxon>Methylopila</taxon>
    </lineage>
</organism>
<proteinExistence type="inferred from homology"/>
<accession>A0ABW4K7R0</accession>
<dbReference type="Pfam" id="PF03795">
    <property type="entry name" value="YCII"/>
    <property type="match status" value="1"/>
</dbReference>
<dbReference type="Proteomes" id="UP001597308">
    <property type="component" value="Unassembled WGS sequence"/>
</dbReference>
<reference evidence="4" key="1">
    <citation type="journal article" date="2019" name="Int. J. Syst. Evol. Microbiol.">
        <title>The Global Catalogue of Microorganisms (GCM) 10K type strain sequencing project: providing services to taxonomists for standard genome sequencing and annotation.</title>
        <authorList>
            <consortium name="The Broad Institute Genomics Platform"/>
            <consortium name="The Broad Institute Genome Sequencing Center for Infectious Disease"/>
            <person name="Wu L."/>
            <person name="Ma J."/>
        </authorList>
    </citation>
    <scope>NUCLEOTIDE SEQUENCE [LARGE SCALE GENOMIC DNA]</scope>
    <source>
        <strain evidence="4">KCTC 23707</strain>
    </source>
</reference>
<evidence type="ECO:0000313" key="3">
    <source>
        <dbReference type="EMBL" id="MFD1703822.1"/>
    </source>
</evidence>
<dbReference type="InterPro" id="IPR005545">
    <property type="entry name" value="YCII"/>
</dbReference>
<dbReference type="EMBL" id="JBHUER010000008">
    <property type="protein sequence ID" value="MFD1703822.1"/>
    <property type="molecule type" value="Genomic_DNA"/>
</dbReference>
<dbReference type="Gene3D" id="3.30.70.1060">
    <property type="entry name" value="Dimeric alpha+beta barrel"/>
    <property type="match status" value="1"/>
</dbReference>
<evidence type="ECO:0000256" key="1">
    <source>
        <dbReference type="ARBA" id="ARBA00007689"/>
    </source>
</evidence>
<gene>
    <name evidence="3" type="ORF">ACFSCV_12495</name>
</gene>